<dbReference type="Pfam" id="PF03445">
    <property type="entry name" value="DUF294"/>
    <property type="match status" value="1"/>
</dbReference>
<dbReference type="InterPro" id="IPR018490">
    <property type="entry name" value="cNMP-bd_dom_sf"/>
</dbReference>
<organism evidence="4 5">
    <name type="scientific">Halorhodospira halophila (strain DSM 244 / SL1)</name>
    <name type="common">Ectothiorhodospira halophila (strain DSM 244 / SL1)</name>
    <dbReference type="NCBI Taxonomy" id="349124"/>
    <lineage>
        <taxon>Bacteria</taxon>
        <taxon>Pseudomonadati</taxon>
        <taxon>Pseudomonadota</taxon>
        <taxon>Gammaproteobacteria</taxon>
        <taxon>Chromatiales</taxon>
        <taxon>Ectothiorhodospiraceae</taxon>
        <taxon>Halorhodospira</taxon>
    </lineage>
</organism>
<dbReference type="PANTHER" id="PTHR24567">
    <property type="entry name" value="CRP FAMILY TRANSCRIPTIONAL REGULATORY PROTEIN"/>
    <property type="match status" value="1"/>
</dbReference>
<dbReference type="eggNOG" id="COG2905">
    <property type="taxonomic scope" value="Bacteria"/>
</dbReference>
<reference evidence="4 5" key="2">
    <citation type="journal article" date="2013" name="Stand. Genomic Sci.">
        <title>Complete genome sequence of Halorhodospira halophila SL1.</title>
        <authorList>
            <person name="Challacombe J.F."/>
            <person name="Majid S."/>
            <person name="Deole R."/>
            <person name="Brettin T.S."/>
            <person name="Bruce D."/>
            <person name="Delano S.F."/>
            <person name="Detter J.C."/>
            <person name="Gleasner C.D."/>
            <person name="Han C.S."/>
            <person name="Misra M."/>
            <person name="Reitenga K.G."/>
            <person name="Mikhailova N."/>
            <person name="Woyke T."/>
            <person name="Pitluck S."/>
            <person name="Nolan M."/>
            <person name="Land M.L."/>
            <person name="Saunders E."/>
            <person name="Tapia R."/>
            <person name="Lapidus A."/>
            <person name="Ivanova N."/>
            <person name="Hoff W.D."/>
        </authorList>
    </citation>
    <scope>NUCLEOTIDE SEQUENCE [LARGE SCALE GENOMIC DNA]</scope>
    <source>
        <strain evidence="5">DSM 244 / SL1</strain>
    </source>
</reference>
<dbReference type="InterPro" id="IPR014710">
    <property type="entry name" value="RmlC-like_jellyroll"/>
</dbReference>
<keyword evidence="1" id="KW-0129">CBS domain</keyword>
<reference evidence="5" key="1">
    <citation type="submission" date="2006-12" db="EMBL/GenBank/DDBJ databases">
        <title>Complete sequence of Halorhodospira halophila SL1.</title>
        <authorList>
            <consortium name="US DOE Joint Genome Institute"/>
            <person name="Copeland A."/>
            <person name="Lucas S."/>
            <person name="Lapidus A."/>
            <person name="Barry K."/>
            <person name="Detter J.C."/>
            <person name="Glavina del Rio T."/>
            <person name="Hammon N."/>
            <person name="Israni S."/>
            <person name="Dalin E."/>
            <person name="Tice H."/>
            <person name="Pitluck S."/>
            <person name="Saunders E."/>
            <person name="Brettin T."/>
            <person name="Bruce D."/>
            <person name="Han C."/>
            <person name="Tapia R."/>
            <person name="Schmutz J."/>
            <person name="Larimer F."/>
            <person name="Land M."/>
            <person name="Hauser L."/>
            <person name="Kyrpides N."/>
            <person name="Mikhailova N."/>
            <person name="Hoff W."/>
            <person name="Richardson P."/>
        </authorList>
    </citation>
    <scope>NUCLEOTIDE SEQUENCE [LARGE SCALE GENOMIC DNA]</scope>
    <source>
        <strain evidence="5">DSM 244 / SL1</strain>
    </source>
</reference>
<gene>
    <name evidence="4" type="ordered locus">Hhal_1900</name>
</gene>
<dbReference type="InterPro" id="IPR050397">
    <property type="entry name" value="Env_Response_Regulators"/>
</dbReference>
<dbReference type="SUPFAM" id="SSF54631">
    <property type="entry name" value="CBS-domain pair"/>
    <property type="match status" value="1"/>
</dbReference>
<dbReference type="SMART" id="SM00116">
    <property type="entry name" value="CBS"/>
    <property type="match status" value="2"/>
</dbReference>
<dbReference type="InterPro" id="IPR000644">
    <property type="entry name" value="CBS_dom"/>
</dbReference>
<dbReference type="PROSITE" id="PS51371">
    <property type="entry name" value="CBS"/>
    <property type="match status" value="2"/>
</dbReference>
<protein>
    <submittedName>
        <fullName evidence="4">Cyclic nucleotide-binding protein</fullName>
    </submittedName>
</protein>
<dbReference type="SMART" id="SM00100">
    <property type="entry name" value="cNMP"/>
    <property type="match status" value="1"/>
</dbReference>
<evidence type="ECO:0000256" key="1">
    <source>
        <dbReference type="PROSITE-ProRule" id="PRU00703"/>
    </source>
</evidence>
<accession>A1WYA2</accession>
<dbReference type="Pfam" id="PF10335">
    <property type="entry name" value="DUF294_C"/>
    <property type="match status" value="1"/>
</dbReference>
<dbReference type="Proteomes" id="UP000000647">
    <property type="component" value="Chromosome"/>
</dbReference>
<dbReference type="CDD" id="cd02205">
    <property type="entry name" value="CBS_pair_SF"/>
    <property type="match status" value="1"/>
</dbReference>
<dbReference type="InterPro" id="IPR046342">
    <property type="entry name" value="CBS_dom_sf"/>
</dbReference>
<evidence type="ECO:0000259" key="3">
    <source>
        <dbReference type="PROSITE" id="PS51371"/>
    </source>
</evidence>
<dbReference type="GO" id="GO:0005829">
    <property type="term" value="C:cytosol"/>
    <property type="evidence" value="ECO:0007669"/>
    <property type="project" value="TreeGrafter"/>
</dbReference>
<dbReference type="GO" id="GO:0008773">
    <property type="term" value="F:[protein-PII] uridylyltransferase activity"/>
    <property type="evidence" value="ECO:0007669"/>
    <property type="project" value="InterPro"/>
</dbReference>
<dbReference type="PANTHER" id="PTHR24567:SF74">
    <property type="entry name" value="HTH-TYPE TRANSCRIPTIONAL REGULATOR ARCR"/>
    <property type="match status" value="1"/>
</dbReference>
<dbReference type="InterPro" id="IPR018821">
    <property type="entry name" value="DUF294_put_nucleoTrafse_sb-bd"/>
</dbReference>
<sequence>MAAGANSPGEQNPSADTLDVGRLAENEVFRNLDEQLLRALLARGRVHHLESGDVLFHLGDPDRDTLYILYEGRVELRDAHNVVTVREPVTLLGLSSYFDDEPYTLTARATRPSLVVGIPFEDVRTLEREHPPLADALSRIIADRIRANSWQHRGSPTGALSQPARTAMSTPLTYQQPDCSLGEAFRFMDERKIGSIGVLDEAGGLVGLATLRTIGRAIFTRGLTPEASIVEAAERITAIGPETPLSEAKDIQARENVKYLVVMDGTRPVGMLSQSNMLQAIMAQQTVMRERINRATSMSELQQLAGEVGYVAREAWNNNREASRATYLLSEFHLQLQRRCIDLVVDELRSEGWGEAPRPYALLILGSLARREALINPDQDNAMIIGDCPRGGDDPRPLDETEAEWFATFAERVNIRLDELGYEWCKGDIMARNPEYRHPLERWRQQFRYMARHPNSTSARWCNIFLDFELLYGEQGLVTELWDFVLATLKEQPKLLRFMTGDDAEGQPAVGLFNRLIRSRRGDNGNGCVDIKRKGLRIIANGARIYALSASVRETNTVARLKGLRREGVLTSEMVDSVLTGHEELLDLLLTHQIEQHQAGTAPDKYIDPEELDDLTRQSLATSMKAVKRFQDRVQGVFGL</sequence>
<name>A1WYA2_HALHL</name>
<dbReference type="PROSITE" id="PS50042">
    <property type="entry name" value="CNMP_BINDING_3"/>
    <property type="match status" value="1"/>
</dbReference>
<feature type="domain" description="CBS" evidence="3">
    <location>
        <begin position="168"/>
        <end position="226"/>
    </location>
</feature>
<dbReference type="Pfam" id="PF00027">
    <property type="entry name" value="cNMP_binding"/>
    <property type="match status" value="1"/>
</dbReference>
<dbReference type="AlphaFoldDB" id="A1WYA2"/>
<feature type="domain" description="Cyclic nucleotide-binding" evidence="2">
    <location>
        <begin position="28"/>
        <end position="126"/>
    </location>
</feature>
<feature type="domain" description="CBS" evidence="3">
    <location>
        <begin position="232"/>
        <end position="287"/>
    </location>
</feature>
<dbReference type="Pfam" id="PF00571">
    <property type="entry name" value="CBS"/>
    <property type="match status" value="2"/>
</dbReference>
<dbReference type="Gene3D" id="3.10.580.10">
    <property type="entry name" value="CBS-domain"/>
    <property type="match status" value="1"/>
</dbReference>
<keyword evidence="5" id="KW-1185">Reference proteome</keyword>
<dbReference type="RefSeq" id="WP_011814686.1">
    <property type="nucleotide sequence ID" value="NC_008789.1"/>
</dbReference>
<dbReference type="CDD" id="cd00038">
    <property type="entry name" value="CAP_ED"/>
    <property type="match status" value="1"/>
</dbReference>
<dbReference type="SUPFAM" id="SSF51206">
    <property type="entry name" value="cAMP-binding domain-like"/>
    <property type="match status" value="1"/>
</dbReference>
<dbReference type="CDD" id="cd05401">
    <property type="entry name" value="NT_GlnE_GlnD_like"/>
    <property type="match status" value="1"/>
</dbReference>
<proteinExistence type="predicted"/>
<dbReference type="InterPro" id="IPR005105">
    <property type="entry name" value="GlnD_Uridyltrans_N"/>
</dbReference>
<dbReference type="GO" id="GO:0003700">
    <property type="term" value="F:DNA-binding transcription factor activity"/>
    <property type="evidence" value="ECO:0007669"/>
    <property type="project" value="TreeGrafter"/>
</dbReference>
<dbReference type="Gene3D" id="2.60.120.10">
    <property type="entry name" value="Jelly Rolls"/>
    <property type="match status" value="1"/>
</dbReference>
<dbReference type="STRING" id="349124.Hhal_1900"/>
<evidence type="ECO:0000313" key="4">
    <source>
        <dbReference type="EMBL" id="ABM62664.1"/>
    </source>
</evidence>
<dbReference type="InterPro" id="IPR000595">
    <property type="entry name" value="cNMP-bd_dom"/>
</dbReference>
<evidence type="ECO:0000313" key="5">
    <source>
        <dbReference type="Proteomes" id="UP000000647"/>
    </source>
</evidence>
<dbReference type="HOGENOM" id="CLU_027866_1_0_6"/>
<dbReference type="EMBL" id="CP000544">
    <property type="protein sequence ID" value="ABM62664.1"/>
    <property type="molecule type" value="Genomic_DNA"/>
</dbReference>
<evidence type="ECO:0000259" key="2">
    <source>
        <dbReference type="PROSITE" id="PS50042"/>
    </source>
</evidence>
<dbReference type="KEGG" id="hha:Hhal_1900"/>